<evidence type="ECO:0000313" key="15">
    <source>
        <dbReference type="Proteomes" id="UP000199514"/>
    </source>
</evidence>
<keyword evidence="5" id="KW-0028">Amino-acid biosynthesis</keyword>
<dbReference type="UniPathway" id="UPA00033">
    <property type="reaction ID" value="UER00034"/>
</dbReference>
<evidence type="ECO:0000256" key="10">
    <source>
        <dbReference type="PIRSR" id="PIRSR018250-1"/>
    </source>
</evidence>
<keyword evidence="6" id="KW-0560">Oxidoreductase</keyword>
<accession>A0A1I1LSD8</accession>
<organism evidence="14 15">
    <name type="scientific">Flexibacter flexilis DSM 6793</name>
    <dbReference type="NCBI Taxonomy" id="927664"/>
    <lineage>
        <taxon>Bacteria</taxon>
        <taxon>Pseudomonadati</taxon>
        <taxon>Bacteroidota</taxon>
        <taxon>Cytophagia</taxon>
        <taxon>Cytophagales</taxon>
        <taxon>Flexibacteraceae</taxon>
        <taxon>Flexibacter</taxon>
    </lineage>
</organism>
<dbReference type="SMART" id="SM01003">
    <property type="entry name" value="AlaDh_PNT_N"/>
    <property type="match status" value="1"/>
</dbReference>
<dbReference type="InterPro" id="IPR051168">
    <property type="entry name" value="AASS"/>
</dbReference>
<evidence type="ECO:0000259" key="13">
    <source>
        <dbReference type="SMART" id="SM01003"/>
    </source>
</evidence>
<dbReference type="Proteomes" id="UP000199514">
    <property type="component" value="Unassembled WGS sequence"/>
</dbReference>
<name>A0A1I1LSD8_9BACT</name>
<dbReference type="Gene3D" id="3.40.50.720">
    <property type="entry name" value="NAD(P)-binding Rossmann-like Domain"/>
    <property type="match status" value="2"/>
</dbReference>
<sequence>MNYLKLGLIREYKNPPDKRVALLPEQCLELQAQYPFLQVKVESSSIRCVPDDAYTQLGIEVGDDMSDCDLLLGIKEVPVDKLLSNKTYLFFSHTIKKQAHNRKLLQTVIKKNVKLVDYECLTNERGERIVAFGYYAGIVGAYNGIRGYGLRYSLFNLKPANQCHSMAEMISTEYPKVAALPAIKIALVGKGRVGKGAKDVLDGMNIKQVSPEEYLTQTFSEPVYTQISSADYYARKDGKTWDSQYFHQNPAQVYSTFERFAALTDILITTAFWHPSTPSLFSLEALKSTDFRIKVIADITCDIEGFVPCTLKASTITEPFFDYQPHTHSLTDAFSNENHVTLMSIDNLPCELPYDASRAFGRQLLDNVFPHLLVGHDSEKVVKRATIAEKNALTGYFEYLSDYIYSKKDE</sequence>
<proteinExistence type="predicted"/>
<dbReference type="OrthoDB" id="1141481at2"/>
<reference evidence="14 15" key="1">
    <citation type="submission" date="2016-10" db="EMBL/GenBank/DDBJ databases">
        <authorList>
            <person name="de Groot N.N."/>
        </authorList>
    </citation>
    <scope>NUCLEOTIDE SEQUENCE [LARGE SCALE GENOMIC DNA]</scope>
    <source>
        <strain evidence="14 15">DSM 6793</strain>
    </source>
</reference>
<feature type="active site" description="Proton donor" evidence="10">
    <location>
        <position position="93"/>
    </location>
</feature>
<evidence type="ECO:0000256" key="3">
    <source>
        <dbReference type="ARBA" id="ARBA00012847"/>
    </source>
</evidence>
<evidence type="ECO:0000313" key="14">
    <source>
        <dbReference type="EMBL" id="SFC75959.1"/>
    </source>
</evidence>
<feature type="domain" description="Alanine dehydrogenase/pyridine nucleotide transhydrogenase NAD(H)-binding" evidence="12">
    <location>
        <begin position="160"/>
        <end position="344"/>
    </location>
</feature>
<dbReference type="PANTHER" id="PTHR11133">
    <property type="entry name" value="SACCHAROPINE DEHYDROGENASE"/>
    <property type="match status" value="1"/>
</dbReference>
<dbReference type="CDD" id="cd05199">
    <property type="entry name" value="SDH_like"/>
    <property type="match status" value="1"/>
</dbReference>
<protein>
    <recommendedName>
        <fullName evidence="4">Saccharopine dehydrogenase [NAD(+), L-lysine-forming]</fullName>
        <ecNumber evidence="3">1.5.1.7</ecNumber>
    </recommendedName>
    <alternativeName>
        <fullName evidence="8">Lysine--2-oxoglutarate reductase</fullName>
    </alternativeName>
</protein>
<dbReference type="InterPro" id="IPR027281">
    <property type="entry name" value="Lys1"/>
</dbReference>
<dbReference type="Pfam" id="PF05222">
    <property type="entry name" value="AlaDh_PNT_N"/>
    <property type="match status" value="1"/>
</dbReference>
<keyword evidence="11" id="KW-0520">NAD</keyword>
<dbReference type="PIRSF" id="PIRSF018250">
    <property type="entry name" value="Saccharopine_DH_Lys"/>
    <property type="match status" value="1"/>
</dbReference>
<dbReference type="GO" id="GO:0019878">
    <property type="term" value="P:lysine biosynthetic process via aminoadipic acid"/>
    <property type="evidence" value="ECO:0007669"/>
    <property type="project" value="UniProtKB-UniPathway"/>
</dbReference>
<keyword evidence="15" id="KW-1185">Reference proteome</keyword>
<feature type="binding site" evidence="11">
    <location>
        <begin position="345"/>
        <end position="348"/>
    </location>
    <ligand>
        <name>NAD(+)</name>
        <dbReference type="ChEBI" id="CHEBI:57540"/>
    </ligand>
</feature>
<dbReference type="InterPro" id="IPR007698">
    <property type="entry name" value="AlaDH/PNT_NAD(H)-bd"/>
</dbReference>
<dbReference type="EC" id="1.5.1.7" evidence="3"/>
<evidence type="ECO:0000259" key="12">
    <source>
        <dbReference type="SMART" id="SM01002"/>
    </source>
</evidence>
<dbReference type="InterPro" id="IPR007886">
    <property type="entry name" value="AlaDH/PNT_N"/>
</dbReference>
<evidence type="ECO:0000256" key="7">
    <source>
        <dbReference type="ARBA" id="ARBA00023157"/>
    </source>
</evidence>
<comment type="catalytic activity">
    <reaction evidence="9">
        <text>L-saccharopine + NAD(+) + H2O = L-lysine + 2-oxoglutarate + NADH + H(+)</text>
        <dbReference type="Rhea" id="RHEA:12440"/>
        <dbReference type="ChEBI" id="CHEBI:15377"/>
        <dbReference type="ChEBI" id="CHEBI:15378"/>
        <dbReference type="ChEBI" id="CHEBI:16810"/>
        <dbReference type="ChEBI" id="CHEBI:32551"/>
        <dbReference type="ChEBI" id="CHEBI:57540"/>
        <dbReference type="ChEBI" id="CHEBI:57945"/>
        <dbReference type="ChEBI" id="CHEBI:57951"/>
        <dbReference type="EC" id="1.5.1.7"/>
    </reaction>
</comment>
<dbReference type="SMART" id="SM01002">
    <property type="entry name" value="AlaDh_PNT_C"/>
    <property type="match status" value="1"/>
</dbReference>
<feature type="domain" description="Alanine dehydrogenase/pyridine nucleotide transhydrogenase N-terminal" evidence="13">
    <location>
        <begin position="7"/>
        <end position="139"/>
    </location>
</feature>
<comment type="pathway">
    <text evidence="1">Amino-acid biosynthesis; L-lysine biosynthesis via AAA pathway; L-lysine from L-alpha-aminoadipate (fungal route): step 3/3.</text>
</comment>
<dbReference type="PANTHER" id="PTHR11133:SF22">
    <property type="entry name" value="ALPHA-AMINOADIPIC SEMIALDEHYDE SYNTHASE, MITOCHONDRIAL"/>
    <property type="match status" value="1"/>
</dbReference>
<dbReference type="GO" id="GO:0004754">
    <property type="term" value="F:saccharopine dehydrogenase (NAD+, L-lysine-forming) activity"/>
    <property type="evidence" value="ECO:0007669"/>
    <property type="project" value="UniProtKB-EC"/>
</dbReference>
<evidence type="ECO:0000256" key="6">
    <source>
        <dbReference type="ARBA" id="ARBA00023002"/>
    </source>
</evidence>
<dbReference type="AlphaFoldDB" id="A0A1I1LSD8"/>
<dbReference type="STRING" id="927664.SAMN05421780_109111"/>
<feature type="binding site" evidence="11">
    <location>
        <begin position="191"/>
        <end position="192"/>
    </location>
    <ligand>
        <name>NAD(+)</name>
        <dbReference type="ChEBI" id="CHEBI:57540"/>
    </ligand>
</feature>
<keyword evidence="7" id="KW-1015">Disulfide bond</keyword>
<evidence type="ECO:0000256" key="9">
    <source>
        <dbReference type="ARBA" id="ARBA00047860"/>
    </source>
</evidence>
<evidence type="ECO:0000256" key="1">
    <source>
        <dbReference type="ARBA" id="ARBA00004884"/>
    </source>
</evidence>
<evidence type="ECO:0000256" key="11">
    <source>
        <dbReference type="PIRSR" id="PIRSR018250-3"/>
    </source>
</evidence>
<evidence type="ECO:0000256" key="2">
    <source>
        <dbReference type="ARBA" id="ARBA00011245"/>
    </source>
</evidence>
<evidence type="ECO:0000256" key="5">
    <source>
        <dbReference type="ARBA" id="ARBA00022605"/>
    </source>
</evidence>
<dbReference type="SUPFAM" id="SSF52283">
    <property type="entry name" value="Formate/glycerate dehydrogenase catalytic domain-like"/>
    <property type="match status" value="1"/>
</dbReference>
<feature type="active site" description="Proton acceptor" evidence="10">
    <location>
        <position position="75"/>
    </location>
</feature>
<evidence type="ECO:0000256" key="8">
    <source>
        <dbReference type="ARBA" id="ARBA00033228"/>
    </source>
</evidence>
<evidence type="ECO:0000256" key="4">
    <source>
        <dbReference type="ARBA" id="ARBA00021221"/>
    </source>
</evidence>
<comment type="subunit">
    <text evidence="2">Monomer.</text>
</comment>
<gene>
    <name evidence="14" type="ORF">SAMN05421780_109111</name>
</gene>
<dbReference type="EMBL" id="FOLE01000009">
    <property type="protein sequence ID" value="SFC75959.1"/>
    <property type="molecule type" value="Genomic_DNA"/>
</dbReference>
<feature type="binding site" evidence="11">
    <location>
        <position position="242"/>
    </location>
    <ligand>
        <name>NAD(+)</name>
        <dbReference type="ChEBI" id="CHEBI:57540"/>
    </ligand>
</feature>
<dbReference type="RefSeq" id="WP_091514651.1">
    <property type="nucleotide sequence ID" value="NZ_FOLE01000009.1"/>
</dbReference>